<dbReference type="Pfam" id="PF16874">
    <property type="entry name" value="Glyco_hydro_36C"/>
    <property type="match status" value="1"/>
</dbReference>
<comment type="caution">
    <text evidence="10">The sequence shown here is derived from an EMBL/GenBank/DDBJ whole genome shotgun (WGS) entry which is preliminary data.</text>
</comment>
<name>A0A2T4US81_9MICO</name>
<evidence type="ECO:0000256" key="1">
    <source>
        <dbReference type="ARBA" id="ARBA00001255"/>
    </source>
</evidence>
<dbReference type="InterPro" id="IPR038417">
    <property type="entry name" value="Alpga-gal_N_sf"/>
</dbReference>
<dbReference type="Gene3D" id="3.20.20.70">
    <property type="entry name" value="Aldolase class I"/>
    <property type="match status" value="1"/>
</dbReference>
<keyword evidence="4 5" id="KW-0326">Glycosidase</keyword>
<dbReference type="GO" id="GO:0016052">
    <property type="term" value="P:carbohydrate catabolic process"/>
    <property type="evidence" value="ECO:0007669"/>
    <property type="project" value="InterPro"/>
</dbReference>
<dbReference type="InterPro" id="IPR013785">
    <property type="entry name" value="Aldolase_TIM"/>
</dbReference>
<evidence type="ECO:0000256" key="6">
    <source>
        <dbReference type="PIRSR" id="PIRSR005536-1"/>
    </source>
</evidence>
<keyword evidence="3 5" id="KW-0378">Hydrolase</keyword>
<dbReference type="InterPro" id="IPR000111">
    <property type="entry name" value="Glyco_hydro_27/36_CS"/>
</dbReference>
<dbReference type="InterPro" id="IPR031705">
    <property type="entry name" value="Glyco_hydro_36_C"/>
</dbReference>
<evidence type="ECO:0000313" key="11">
    <source>
        <dbReference type="Proteomes" id="UP000241085"/>
    </source>
</evidence>
<feature type="domain" description="Glycosyl hydrolase family 36 C-terminal" evidence="8">
    <location>
        <begin position="634"/>
        <end position="734"/>
    </location>
</feature>
<dbReference type="InterPro" id="IPR013780">
    <property type="entry name" value="Glyco_hydro_b"/>
</dbReference>
<feature type="active site" description="Proton donor" evidence="6">
    <location>
        <position position="532"/>
    </location>
</feature>
<protein>
    <recommendedName>
        <fullName evidence="2 5">Alpha-galactosidase</fullName>
        <ecNumber evidence="2 5">3.2.1.22</ecNumber>
    </recommendedName>
</protein>
<evidence type="ECO:0000256" key="7">
    <source>
        <dbReference type="PIRSR" id="PIRSR005536-2"/>
    </source>
</evidence>
<dbReference type="SUPFAM" id="SSF51445">
    <property type="entry name" value="(Trans)glycosidases"/>
    <property type="match status" value="1"/>
</dbReference>
<evidence type="ECO:0000259" key="8">
    <source>
        <dbReference type="Pfam" id="PF16874"/>
    </source>
</evidence>
<dbReference type="EC" id="3.2.1.22" evidence="2 5"/>
<sequence length="748" mass="80724">MTSPRTTGVVMRTAGVSLVVDLSDDRLPAVLHWGADTGPLDLEAFEAFAAAGRTPVGPNDVDEPVRVALLPEHWTGWTGRPGLSGSRSGADWSPRFTVASISVTEGGSASTLPQDAPLVVATGAASLRVRAVDAVAGLAVEIELELDASGVVRTRAEVTNLGDDVYQLDELLLCLPVPATASEILDFAGRWGKERAPQRRPVGIGAHRREGRHGRTGADAATLLSVGAPGFGFADGEVWGLHTGWSGNHVHQVERVSTGVQLLGGGELLLPGEVRLAAGESYRSPWVHGSYAVGLDAVARRFHRMLRARPGHPSSARPVTLNVWEAVYFDHDLDVLTELAERAAALGIERYVLDDGWFGSRRDDRSGLGDWTVSGDVWPDGLHPLVDRVRALGMQFGLWFEPEMVNPDSDLARAHPDWILSTGGRLPVESRTQQVLDLANPDCFAHLRDAITAILDEYDIAYIKWDHNRDLVDAGRPPGGEAGVHEQTLAFYRLVDEIRERFPDLEIESCSSGGARVDLGVLERTDRVWVSDNIDPLDRQQMNRWTTQLIPPELMGSHIASALSHTTGRRHDLSFRAVSALFGHLGVEWDLRTATEEELDELGAWIAFHKEQRALLHGGDLVRLDHPDATLAVHGVVAADRSAAVYSLVSLARSEVVSPGRVRLPGLDPDASYRVEPVVIGGVGRGTTPAEWWGLRAEPSADAHAAPSWVPRGERIGTVVSGAALASAGLMAPLLHPEHGVVYTATRV</sequence>
<dbReference type="CDD" id="cd14791">
    <property type="entry name" value="GH36"/>
    <property type="match status" value="1"/>
</dbReference>
<dbReference type="Gene3D" id="2.70.98.60">
    <property type="entry name" value="alpha-galactosidase from lactobacil brevis"/>
    <property type="match status" value="1"/>
</dbReference>
<dbReference type="FunFam" id="3.20.20.70:FF:000118">
    <property type="entry name" value="Alpha-galactosidase"/>
    <property type="match status" value="1"/>
</dbReference>
<accession>A0A2T4US81</accession>
<feature type="domain" description="Glycosyl hydrolase family 36 N-terminal" evidence="9">
    <location>
        <begin position="27"/>
        <end position="277"/>
    </location>
</feature>
<reference evidence="10 11" key="1">
    <citation type="submission" date="2018-03" db="EMBL/GenBank/DDBJ databases">
        <title>Bacteriophage NCPPB3778 and a type I-E CRISPR drive the evolution of the US Biological Select Agent, Rathayibacter toxicus.</title>
        <authorList>
            <person name="Davis E.W.II."/>
            <person name="Tabima J.F."/>
            <person name="Weisberg A.J."/>
            <person name="Dantas Lopes L."/>
            <person name="Wiseman M.S."/>
            <person name="Wiseman M.S."/>
            <person name="Pupko T."/>
            <person name="Belcher M.S."/>
            <person name="Sechler A.J."/>
            <person name="Tancos M.A."/>
            <person name="Schroeder B.K."/>
            <person name="Murray T.D."/>
            <person name="Luster D.G."/>
            <person name="Schneider W.L."/>
            <person name="Rogers E."/>
            <person name="Andreote F.D."/>
            <person name="Grunwald N.J."/>
            <person name="Putnam M.L."/>
            <person name="Chang J.H."/>
        </authorList>
    </citation>
    <scope>NUCLEOTIDE SEQUENCE [LARGE SCALE GENOMIC DNA]</scope>
    <source>
        <strain evidence="10 11">DSM 15933</strain>
    </source>
</reference>
<evidence type="ECO:0000256" key="4">
    <source>
        <dbReference type="ARBA" id="ARBA00023295"/>
    </source>
</evidence>
<dbReference type="InterPro" id="IPR002252">
    <property type="entry name" value="Glyco_hydro_36"/>
</dbReference>
<organism evidence="10 11">
    <name type="scientific">Rathayibacter caricis DSM 15933</name>
    <dbReference type="NCBI Taxonomy" id="1328867"/>
    <lineage>
        <taxon>Bacteria</taxon>
        <taxon>Bacillati</taxon>
        <taxon>Actinomycetota</taxon>
        <taxon>Actinomycetes</taxon>
        <taxon>Micrococcales</taxon>
        <taxon>Microbacteriaceae</taxon>
        <taxon>Rathayibacter</taxon>
    </lineage>
</organism>
<evidence type="ECO:0000256" key="5">
    <source>
        <dbReference type="PIRNR" id="PIRNR005536"/>
    </source>
</evidence>
<dbReference type="PANTHER" id="PTHR43053">
    <property type="entry name" value="GLYCOSIDASE FAMILY 31"/>
    <property type="match status" value="1"/>
</dbReference>
<dbReference type="GO" id="GO:0004557">
    <property type="term" value="F:alpha-galactosidase activity"/>
    <property type="evidence" value="ECO:0007669"/>
    <property type="project" value="UniProtKB-UniRule"/>
</dbReference>
<dbReference type="AlphaFoldDB" id="A0A2T4US81"/>
<feature type="binding site" evidence="7">
    <location>
        <begin position="354"/>
        <end position="355"/>
    </location>
    <ligand>
        <name>substrate</name>
    </ligand>
</feature>
<feature type="binding site" evidence="7">
    <location>
        <position position="431"/>
    </location>
    <ligand>
        <name>substrate</name>
    </ligand>
</feature>
<dbReference type="RefSeq" id="WP_107574089.1">
    <property type="nucleotide sequence ID" value="NZ_PZPL01000001.1"/>
</dbReference>
<feature type="binding site" evidence="7">
    <location>
        <position position="191"/>
    </location>
    <ligand>
        <name>substrate</name>
    </ligand>
</feature>
<evidence type="ECO:0000259" key="9">
    <source>
        <dbReference type="Pfam" id="PF16875"/>
    </source>
</evidence>
<dbReference type="Gene3D" id="2.60.40.1180">
    <property type="entry name" value="Golgi alpha-mannosidase II"/>
    <property type="match status" value="1"/>
</dbReference>
<dbReference type="InterPro" id="IPR031704">
    <property type="entry name" value="Glyco_hydro_36_N"/>
</dbReference>
<dbReference type="InterPro" id="IPR050985">
    <property type="entry name" value="Alpha-glycosidase_related"/>
</dbReference>
<dbReference type="PIRSF" id="PIRSF005536">
    <property type="entry name" value="Agal"/>
    <property type="match status" value="1"/>
</dbReference>
<evidence type="ECO:0000256" key="2">
    <source>
        <dbReference type="ARBA" id="ARBA00012755"/>
    </source>
</evidence>
<feature type="binding site" evidence="7">
    <location>
        <position position="532"/>
    </location>
    <ligand>
        <name>substrate</name>
    </ligand>
</feature>
<dbReference type="EMBL" id="PZPL01000001">
    <property type="protein sequence ID" value="PTL72375.1"/>
    <property type="molecule type" value="Genomic_DNA"/>
</dbReference>
<dbReference type="PANTHER" id="PTHR43053:SF3">
    <property type="entry name" value="ALPHA-GALACTOSIDASE C-RELATED"/>
    <property type="match status" value="1"/>
</dbReference>
<comment type="similarity">
    <text evidence="5">Belongs to the glycosyl hydrolase.</text>
</comment>
<feature type="binding site" evidence="7">
    <location>
        <begin position="464"/>
        <end position="468"/>
    </location>
    <ligand>
        <name>substrate</name>
    </ligand>
</feature>
<dbReference type="PROSITE" id="PS00512">
    <property type="entry name" value="ALPHA_GALACTOSIDASE"/>
    <property type="match status" value="1"/>
</dbReference>
<feature type="binding site" evidence="7">
    <location>
        <position position="510"/>
    </location>
    <ligand>
        <name>substrate</name>
    </ligand>
</feature>
<evidence type="ECO:0000313" key="10">
    <source>
        <dbReference type="EMBL" id="PTL72375.1"/>
    </source>
</evidence>
<evidence type="ECO:0000256" key="3">
    <source>
        <dbReference type="ARBA" id="ARBA00022801"/>
    </source>
</evidence>
<dbReference type="Proteomes" id="UP000241085">
    <property type="component" value="Unassembled WGS sequence"/>
</dbReference>
<feature type="active site" description="Nucleophile" evidence="6">
    <location>
        <position position="466"/>
    </location>
</feature>
<dbReference type="Pfam" id="PF02065">
    <property type="entry name" value="Melibiase"/>
    <property type="match status" value="1"/>
</dbReference>
<proteinExistence type="inferred from homology"/>
<dbReference type="Pfam" id="PF16875">
    <property type="entry name" value="Glyco_hydro_36N"/>
    <property type="match status" value="1"/>
</dbReference>
<keyword evidence="11" id="KW-1185">Reference proteome</keyword>
<gene>
    <name evidence="10" type="ORF">C1I63_05600</name>
</gene>
<comment type="catalytic activity">
    <reaction evidence="1 5">
        <text>Hydrolysis of terminal, non-reducing alpha-D-galactose residues in alpha-D-galactosides, including galactose oligosaccharides, galactomannans and galactolipids.</text>
        <dbReference type="EC" id="3.2.1.22"/>
    </reaction>
</comment>
<dbReference type="InterPro" id="IPR017853">
    <property type="entry name" value="GH"/>
</dbReference>
<dbReference type="PRINTS" id="PR00743">
    <property type="entry name" value="GLHYDRLASE36"/>
</dbReference>